<dbReference type="OrthoDB" id="642895at2759"/>
<evidence type="ECO:0000256" key="6">
    <source>
        <dbReference type="SAM" id="Phobius"/>
    </source>
</evidence>
<dbReference type="GO" id="GO:1990023">
    <property type="term" value="C:mitotic spindle midzone"/>
    <property type="evidence" value="ECO:0007669"/>
    <property type="project" value="TreeGrafter"/>
</dbReference>
<dbReference type="InterPro" id="IPR036259">
    <property type="entry name" value="MFS_trans_sf"/>
</dbReference>
<dbReference type="CDD" id="cd17352">
    <property type="entry name" value="MFS_MCT_SLC16"/>
    <property type="match status" value="1"/>
</dbReference>
<dbReference type="GO" id="GO:0016491">
    <property type="term" value="F:oxidoreductase activity"/>
    <property type="evidence" value="ECO:0007669"/>
    <property type="project" value="UniProtKB-KW"/>
</dbReference>
<dbReference type="GO" id="GO:0051256">
    <property type="term" value="P:mitotic spindle midzone assembly"/>
    <property type="evidence" value="ECO:0007669"/>
    <property type="project" value="TreeGrafter"/>
</dbReference>
<keyword evidence="6" id="KW-0812">Transmembrane</keyword>
<feature type="transmembrane region" description="Helical" evidence="6">
    <location>
        <begin position="197"/>
        <end position="217"/>
    </location>
</feature>
<dbReference type="InterPro" id="IPR007145">
    <property type="entry name" value="MAP65_Ase1_PRC1"/>
</dbReference>
<sequence>MSPQINDAFHPPATMTTSSFSSNESNVMSHNDQSTLKEKHTISHEPLAAPEPEGHVKFPDFPEGGTRAWLTVLGGCIMTFCTFGVVQSFGVYQDFYTRIALSGHSPSEISWIGSVQVFLLFAVGLPAGKLFELGYFHHSVIAGSVLFIFSTFMLSLAQPHHYYQYFLAQSIGMGIGMGLMFIPSISISAHYFRRRRSLAMGLVITGASLGGCIYPIMLNNIFETAGFAWGIRAVGFMDLGLLIIANSIMRTRLPPNKKKGNTSPMVKEILTDVPYLFYMAGSFLIFWGIFIPFFYLQLWSSLHRINSNVTKYSITIMNATSIIGRIVPNLIADKYGPLNTVIVLSFVTGCLVFVMFGATTSGGIIAFGIFYGFFSGGTVSLTTPTISSFVTHGDGSDLPLRIAILSFTLSLPLLTGNPIAGALLSPPRLLWFRPIILASFTVAGMPGQHIDTAKSASRNEVLNVTVIGGGIAGLATAFTLAKAGHRVTVFEASDGKNVRCGAVKLPPNGTLCLNRWGLKTLLDKYSQKFMRYSFIHTEYDNLVGTLLLNEMLQHEAFLNHDVADYTFLQDHHLWDWLHKLATDSGVTFRPNSRVINIDSLNSTITLHNGEKVVSDFIVGADGINGIARSVVTGKNPDTSGKRYLTVSCTLPCDEFHRDQELATLLNETTWLVWGGDGVQMQGQVGKGAKTFTVTLGYMIPDDAVLDPSMGFFEWTDRFTLDDLKFIDYRKFSGRPLKLLNLVRNARAFMNVHVEQQPLEDLVCDEGKVVLVGDAAHGMVPAMQHNVALGLEDAEALGYLFSRIQSRLLVSRFLIAHEEIRSSHIVHTTQVDVSLRDSMIAPEGPMRNQFDEFFKSAEGGGMDQQDDEHLLALWSETLSMWLYDTNEKVEDWWSKWGTEMFLISDSRLTSLSWYRTSAFLFKNVKLNSRPNDNVTPNQIDHNNTLPLQAMATTMSAQETATALTDLLNSLHTHLRAQTQLLPTLHSQLGLPPNALEDDLKSLHQELVREVEKQVEARRKEVEEWMARCDVVEHECIRYSKALGGNVKSTGNTVGELRKELVLPRRYRLAAEHQEKLRQLYHSKLEQLATITNRLHSLARTLGPTYYSVDVLETSAAAGENVLDPESHRDVTPERFLKLEKEIVRGKTEVGNRLSQLSRIFLHLDYLHSELGVTPPAVDGLGSGSTTPDFHLSSASSSKSTSPISDPFLNTPTPFSRTSAGHHRADESSEIEYQRTFGRFVARIEEAEDEDLIENQTPPFGLENVEPSVGLLSWAKGLQASLEDLKRRRESHIQSIYDQLESLWRRLGVDEQAMDAFVDTHRGSTDEVVREYEEELERMLELKRERMSTFINSAREEIVKLWDDLMVGDDERADFAPFVDDEHTEELLTIHEDEIKRLKEERRSKAPLLASIRKYFDICEEEKELALAAADQTRLLGRGPRDPGRLLREEKMRKRVSKEKPRLEQDLLASIPAWEQEIGRPFLVHGESFLPMLMEAVTAADQENKRKPPRAGSVPPRATTPVNSNNSSRHASGSRTVTPAVRPNSSASQSVPNKRQKLNDGNKNTRAPLGAHRGNNVHSRLEPSMKTPGTVCKANTITKPRTQQRILGHGRTPGTKVYSSGSRSVSADVKGSSIPAYGRSHNASKSLPGAGPTALRKASRAKRESFKPRPSEDHTDIGLSGRIGNSRWGGTFTSSLEEEEGEDI</sequence>
<feature type="region of interest" description="Disordered" evidence="5">
    <location>
        <begin position="1437"/>
        <end position="1459"/>
    </location>
</feature>
<dbReference type="Gene3D" id="1.20.58.1520">
    <property type="match status" value="1"/>
</dbReference>
<feature type="transmembrane region" description="Helical" evidence="6">
    <location>
        <begin position="135"/>
        <end position="156"/>
    </location>
</feature>
<dbReference type="PANTHER" id="PTHR19321">
    <property type="entry name" value="PROTEIN REGULATOR OF CYTOKINESIS 1 PRC1-RELATED"/>
    <property type="match status" value="1"/>
</dbReference>
<feature type="compositionally biased region" description="Low complexity" evidence="5">
    <location>
        <begin position="14"/>
        <end position="29"/>
    </location>
</feature>
<feature type="compositionally biased region" description="Polar residues" evidence="5">
    <location>
        <begin position="1591"/>
        <end position="1603"/>
    </location>
</feature>
<feature type="region of interest" description="Disordered" evidence="5">
    <location>
        <begin position="1499"/>
        <end position="1702"/>
    </location>
</feature>
<dbReference type="InterPro" id="IPR036188">
    <property type="entry name" value="FAD/NAD-bd_sf"/>
</dbReference>
<comment type="caution">
    <text evidence="8">The sequence shown here is derived from an EMBL/GenBank/DDBJ whole genome shotgun (WGS) entry which is preliminary data.</text>
</comment>
<feature type="domain" description="FAD-binding" evidence="7">
    <location>
        <begin position="463"/>
        <end position="634"/>
    </location>
</feature>
<feature type="region of interest" description="Disordered" evidence="5">
    <location>
        <begin position="1"/>
        <end position="35"/>
    </location>
</feature>
<evidence type="ECO:0000256" key="4">
    <source>
        <dbReference type="ARBA" id="ARBA00023002"/>
    </source>
</evidence>
<dbReference type="InterPro" id="IPR002938">
    <property type="entry name" value="FAD-bd"/>
</dbReference>
<dbReference type="Pfam" id="PF01494">
    <property type="entry name" value="FAD_binding_3"/>
    <property type="match status" value="1"/>
</dbReference>
<evidence type="ECO:0000256" key="5">
    <source>
        <dbReference type="SAM" id="MobiDB-lite"/>
    </source>
</evidence>
<keyword evidence="9" id="KW-1185">Reference proteome</keyword>
<dbReference type="InterPro" id="IPR011701">
    <property type="entry name" value="MFS"/>
</dbReference>
<dbReference type="SUPFAM" id="SSF103473">
    <property type="entry name" value="MFS general substrate transporter"/>
    <property type="match status" value="1"/>
</dbReference>
<feature type="compositionally biased region" description="Low complexity" evidence="5">
    <location>
        <begin position="1191"/>
        <end position="1203"/>
    </location>
</feature>
<feature type="transmembrane region" description="Helical" evidence="6">
    <location>
        <begin position="162"/>
        <end position="185"/>
    </location>
</feature>
<dbReference type="Pfam" id="PF07690">
    <property type="entry name" value="MFS_1"/>
    <property type="match status" value="1"/>
</dbReference>
<feature type="transmembrane region" description="Helical" evidence="6">
    <location>
        <begin position="402"/>
        <end position="424"/>
    </location>
</feature>
<feature type="transmembrane region" description="Helical" evidence="6">
    <location>
        <begin position="229"/>
        <end position="249"/>
    </location>
</feature>
<feature type="transmembrane region" description="Helical" evidence="6">
    <location>
        <begin position="109"/>
        <end position="128"/>
    </location>
</feature>
<feature type="compositionally biased region" description="Polar residues" evidence="5">
    <location>
        <begin position="1206"/>
        <end position="1217"/>
    </location>
</feature>
<accession>A0A8H5FYU0</accession>
<comment type="subcellular location">
    <subcellularLocation>
        <location evidence="1">Membrane</location>
        <topology evidence="1">Multi-pass membrane protein</topology>
    </subcellularLocation>
</comment>
<feature type="transmembrane region" description="Helical" evidence="6">
    <location>
        <begin position="364"/>
        <end position="390"/>
    </location>
</feature>
<dbReference type="GO" id="GO:0016020">
    <property type="term" value="C:membrane"/>
    <property type="evidence" value="ECO:0007669"/>
    <property type="project" value="UniProtKB-SubCell"/>
</dbReference>
<feature type="transmembrane region" description="Helical" evidence="6">
    <location>
        <begin position="338"/>
        <end position="358"/>
    </location>
</feature>
<evidence type="ECO:0000259" key="7">
    <source>
        <dbReference type="Pfam" id="PF01494"/>
    </source>
</evidence>
<gene>
    <name evidence="8" type="ORF">D9756_007237</name>
</gene>
<dbReference type="GO" id="GO:0022857">
    <property type="term" value="F:transmembrane transporter activity"/>
    <property type="evidence" value="ECO:0007669"/>
    <property type="project" value="InterPro"/>
</dbReference>
<feature type="region of interest" description="Disordered" evidence="5">
    <location>
        <begin position="1176"/>
        <end position="1226"/>
    </location>
</feature>
<dbReference type="Pfam" id="PF03999">
    <property type="entry name" value="MAP65_ASE1"/>
    <property type="match status" value="1"/>
</dbReference>
<keyword evidence="2" id="KW-0285">Flavoprotein</keyword>
<keyword evidence="6" id="KW-0472">Membrane</keyword>
<organism evidence="8 9">
    <name type="scientific">Leucocoprinus leucothites</name>
    <dbReference type="NCBI Taxonomy" id="201217"/>
    <lineage>
        <taxon>Eukaryota</taxon>
        <taxon>Fungi</taxon>
        <taxon>Dikarya</taxon>
        <taxon>Basidiomycota</taxon>
        <taxon>Agaricomycotina</taxon>
        <taxon>Agaricomycetes</taxon>
        <taxon>Agaricomycetidae</taxon>
        <taxon>Agaricales</taxon>
        <taxon>Agaricineae</taxon>
        <taxon>Agaricaceae</taxon>
        <taxon>Leucocoprinus</taxon>
    </lineage>
</organism>
<evidence type="ECO:0000313" key="9">
    <source>
        <dbReference type="Proteomes" id="UP000559027"/>
    </source>
</evidence>
<dbReference type="Gene3D" id="3.50.50.60">
    <property type="entry name" value="FAD/NAD(P)-binding domain"/>
    <property type="match status" value="1"/>
</dbReference>
<dbReference type="GO" id="GO:0005737">
    <property type="term" value="C:cytoplasm"/>
    <property type="evidence" value="ECO:0007669"/>
    <property type="project" value="TreeGrafter"/>
</dbReference>
<dbReference type="Proteomes" id="UP000559027">
    <property type="component" value="Unassembled WGS sequence"/>
</dbReference>
<feature type="compositionally biased region" description="Polar residues" evidence="5">
    <location>
        <begin position="1518"/>
        <end position="1563"/>
    </location>
</feature>
<dbReference type="EMBL" id="JAACJO010000009">
    <property type="protein sequence ID" value="KAF5354236.1"/>
    <property type="molecule type" value="Genomic_DNA"/>
</dbReference>
<evidence type="ECO:0000313" key="8">
    <source>
        <dbReference type="EMBL" id="KAF5354236.1"/>
    </source>
</evidence>
<name>A0A8H5FYU0_9AGAR</name>
<keyword evidence="4" id="KW-0560">Oxidoreductase</keyword>
<dbReference type="Gene3D" id="1.20.1250.20">
    <property type="entry name" value="MFS general substrate transporter like domains"/>
    <property type="match status" value="1"/>
</dbReference>
<dbReference type="GO" id="GO:0071949">
    <property type="term" value="F:FAD binding"/>
    <property type="evidence" value="ECO:0007669"/>
    <property type="project" value="InterPro"/>
</dbReference>
<reference evidence="8 9" key="1">
    <citation type="journal article" date="2020" name="ISME J.">
        <title>Uncovering the hidden diversity of litter-decomposition mechanisms in mushroom-forming fungi.</title>
        <authorList>
            <person name="Floudas D."/>
            <person name="Bentzer J."/>
            <person name="Ahren D."/>
            <person name="Johansson T."/>
            <person name="Persson P."/>
            <person name="Tunlid A."/>
        </authorList>
    </citation>
    <scope>NUCLEOTIDE SEQUENCE [LARGE SCALE GENOMIC DNA]</scope>
    <source>
        <strain evidence="8 9">CBS 146.42</strain>
    </source>
</reference>
<dbReference type="GO" id="GO:0008017">
    <property type="term" value="F:microtubule binding"/>
    <property type="evidence" value="ECO:0007669"/>
    <property type="project" value="InterPro"/>
</dbReference>
<feature type="transmembrane region" description="Helical" evidence="6">
    <location>
        <begin position="461"/>
        <end position="481"/>
    </location>
</feature>
<evidence type="ECO:0000256" key="2">
    <source>
        <dbReference type="ARBA" id="ARBA00022630"/>
    </source>
</evidence>
<feature type="transmembrane region" description="Helical" evidence="6">
    <location>
        <begin position="275"/>
        <end position="300"/>
    </location>
</feature>
<evidence type="ECO:0000256" key="1">
    <source>
        <dbReference type="ARBA" id="ARBA00004141"/>
    </source>
</evidence>
<feature type="transmembrane region" description="Helical" evidence="6">
    <location>
        <begin position="68"/>
        <end position="89"/>
    </location>
</feature>
<dbReference type="SUPFAM" id="SSF51905">
    <property type="entry name" value="FAD/NAD(P)-binding domain"/>
    <property type="match status" value="1"/>
</dbReference>
<keyword evidence="6" id="KW-1133">Transmembrane helix</keyword>
<protein>
    <recommendedName>
        <fullName evidence="7">FAD-binding domain-containing protein</fullName>
    </recommendedName>
</protein>
<proteinExistence type="predicted"/>
<evidence type="ECO:0000256" key="3">
    <source>
        <dbReference type="ARBA" id="ARBA00022827"/>
    </source>
</evidence>
<dbReference type="PRINTS" id="PR00420">
    <property type="entry name" value="RNGMNOXGNASE"/>
</dbReference>
<dbReference type="PANTHER" id="PTHR19321:SF41">
    <property type="entry name" value="FASCETTO-RELATED"/>
    <property type="match status" value="1"/>
</dbReference>
<keyword evidence="3" id="KW-0274">FAD</keyword>
<feature type="compositionally biased region" description="Basic and acidic residues" evidence="5">
    <location>
        <begin position="1659"/>
        <end position="1674"/>
    </location>
</feature>